<dbReference type="EMBL" id="LVVM01000236">
    <property type="protein sequence ID" value="OJA21225.1"/>
    <property type="molecule type" value="Genomic_DNA"/>
</dbReference>
<feature type="domain" description="Ribonuclease H1 N-terminal" evidence="2">
    <location>
        <begin position="253"/>
        <end position="290"/>
    </location>
</feature>
<dbReference type="InterPro" id="IPR037056">
    <property type="entry name" value="RNase_H1_N_sf"/>
</dbReference>
<dbReference type="InterPro" id="IPR011320">
    <property type="entry name" value="RNase_H1_N"/>
</dbReference>
<dbReference type="Pfam" id="PF01693">
    <property type="entry name" value="Cauli_VI"/>
    <property type="match status" value="1"/>
</dbReference>
<feature type="region of interest" description="Disordered" evidence="1">
    <location>
        <begin position="44"/>
        <end position="85"/>
    </location>
</feature>
<protein>
    <recommendedName>
        <fullName evidence="2">Ribonuclease H1 N-terminal domain-containing protein</fullName>
    </recommendedName>
</protein>
<name>A0A1J8R6G0_9AGAM</name>
<dbReference type="Gene3D" id="3.40.970.10">
    <property type="entry name" value="Ribonuclease H1, N-terminal domain"/>
    <property type="match status" value="1"/>
</dbReference>
<feature type="compositionally biased region" description="Polar residues" evidence="1">
    <location>
        <begin position="60"/>
        <end position="70"/>
    </location>
</feature>
<feature type="compositionally biased region" description="Low complexity" evidence="1">
    <location>
        <begin position="44"/>
        <end position="59"/>
    </location>
</feature>
<evidence type="ECO:0000313" key="4">
    <source>
        <dbReference type="Proteomes" id="UP000183567"/>
    </source>
</evidence>
<proteinExistence type="predicted"/>
<evidence type="ECO:0000256" key="1">
    <source>
        <dbReference type="SAM" id="MobiDB-lite"/>
    </source>
</evidence>
<dbReference type="STRING" id="180088.A0A1J8R6G0"/>
<dbReference type="InterPro" id="IPR009027">
    <property type="entry name" value="Ribosomal_bL9/RNase_H1_N"/>
</dbReference>
<accession>A0A1J8R6G0</accession>
<dbReference type="SUPFAM" id="SSF55658">
    <property type="entry name" value="L9 N-domain-like"/>
    <property type="match status" value="1"/>
</dbReference>
<dbReference type="AlphaFoldDB" id="A0A1J8R6G0"/>
<evidence type="ECO:0000313" key="3">
    <source>
        <dbReference type="EMBL" id="OJA21225.1"/>
    </source>
</evidence>
<keyword evidence="4" id="KW-1185">Reference proteome</keyword>
<organism evidence="3 4">
    <name type="scientific">Rhizopogon vesiculosus</name>
    <dbReference type="NCBI Taxonomy" id="180088"/>
    <lineage>
        <taxon>Eukaryota</taxon>
        <taxon>Fungi</taxon>
        <taxon>Dikarya</taxon>
        <taxon>Basidiomycota</taxon>
        <taxon>Agaricomycotina</taxon>
        <taxon>Agaricomycetes</taxon>
        <taxon>Agaricomycetidae</taxon>
        <taxon>Boletales</taxon>
        <taxon>Suillineae</taxon>
        <taxon>Rhizopogonaceae</taxon>
        <taxon>Rhizopogon</taxon>
    </lineage>
</organism>
<dbReference type="OrthoDB" id="2685848at2759"/>
<reference evidence="3 4" key="1">
    <citation type="submission" date="2016-03" db="EMBL/GenBank/DDBJ databases">
        <title>Comparative genomics of the ectomycorrhizal sister species Rhizopogon vinicolor and Rhizopogon vesiculosus (Basidiomycota: Boletales) reveals a divergence of the mating type B locus.</title>
        <authorList>
            <person name="Mujic A.B."/>
            <person name="Kuo A."/>
            <person name="Tritt A."/>
            <person name="Lipzen A."/>
            <person name="Chen C."/>
            <person name="Johnson J."/>
            <person name="Sharma A."/>
            <person name="Barry K."/>
            <person name="Grigoriev I.V."/>
            <person name="Spatafora J.W."/>
        </authorList>
    </citation>
    <scope>NUCLEOTIDE SEQUENCE [LARGE SCALE GENOMIC DNA]</scope>
    <source>
        <strain evidence="3 4">AM-OR11-056</strain>
    </source>
</reference>
<sequence>MSTSQSNNDQSSLDAVLQLLSSLTLSHDEAQSLIQVIANGSGPSYSSSSNNSALDSPTSTVLSTASTTDGNGVPPSPSSFNSTVLDSPASTISTIASSIPVAAFDNGVPSSPSSFNSTVLDSPASTVSTIASSTPAAAAEVAPPAASTTATATPPTVSTTAMVTSPAAVTLVTTSPAIHTQAAAVPAVPQATPADPIAPQPAVVHNHPAPADDDFAYFPHLPMTTVIINGEVRTQQHYCGFSFDVPHTGVLGPFYLVTRGRRVGIFQTWQRTSPHVIGVSCSTYSRVKSRQDGLNRMLDAIDLGEAQWLP</sequence>
<gene>
    <name evidence="3" type="ORF">AZE42_10035</name>
</gene>
<comment type="caution">
    <text evidence="3">The sequence shown here is derived from an EMBL/GenBank/DDBJ whole genome shotgun (WGS) entry which is preliminary data.</text>
</comment>
<evidence type="ECO:0000259" key="2">
    <source>
        <dbReference type="Pfam" id="PF01693"/>
    </source>
</evidence>
<dbReference type="Proteomes" id="UP000183567">
    <property type="component" value="Unassembled WGS sequence"/>
</dbReference>